<dbReference type="AlphaFoldDB" id="A0AAX0S989"/>
<dbReference type="EMBL" id="NUEQ01000004">
    <property type="protein sequence ID" value="PEJ37524.1"/>
    <property type="molecule type" value="Genomic_DNA"/>
</dbReference>
<comment type="caution">
    <text evidence="1">The sequence shown here is derived from an EMBL/GenBank/DDBJ whole genome shotgun (WGS) entry which is preliminary data.</text>
</comment>
<dbReference type="Proteomes" id="UP000220106">
    <property type="component" value="Unassembled WGS sequence"/>
</dbReference>
<accession>A0AAX0S989</accession>
<organism evidence="1 2">
    <name type="scientific">Peribacillus butanolivorans</name>
    <dbReference type="NCBI Taxonomy" id="421767"/>
    <lineage>
        <taxon>Bacteria</taxon>
        <taxon>Bacillati</taxon>
        <taxon>Bacillota</taxon>
        <taxon>Bacilli</taxon>
        <taxon>Bacillales</taxon>
        <taxon>Bacillaceae</taxon>
        <taxon>Peribacillus</taxon>
    </lineage>
</organism>
<name>A0AAX0S989_9BACI</name>
<sequence>MLSVLEVIQNGIVEENDETKLNVYYVKEYGLSNTEINNLQQALIEISSDDLSEIESETRLLEKEILIQDDVIQIGELTAYAAGRHAAPPCIGKNFKNCIWNLCRVDCCYLNCSRHV</sequence>
<proteinExistence type="predicted"/>
<evidence type="ECO:0000313" key="2">
    <source>
        <dbReference type="Proteomes" id="UP000220106"/>
    </source>
</evidence>
<dbReference type="RefSeq" id="WP_098174556.1">
    <property type="nucleotide sequence ID" value="NZ_CP050509.1"/>
</dbReference>
<evidence type="ECO:0000313" key="1">
    <source>
        <dbReference type="EMBL" id="PEJ37524.1"/>
    </source>
</evidence>
<gene>
    <name evidence="1" type="ORF">CN689_01100</name>
</gene>
<reference evidence="1 2" key="1">
    <citation type="submission" date="2017-09" db="EMBL/GenBank/DDBJ databases">
        <title>Large-scale bioinformatics analysis of Bacillus genomes uncovers conserved roles of natural products in bacterial physiology.</title>
        <authorList>
            <consortium name="Agbiome Team Llc"/>
            <person name="Bleich R.M."/>
            <person name="Kirk G.J."/>
            <person name="Santa Maria K.C."/>
            <person name="Allen S.E."/>
            <person name="Farag S."/>
            <person name="Shank E.A."/>
            <person name="Bowers A."/>
        </authorList>
    </citation>
    <scope>NUCLEOTIDE SEQUENCE [LARGE SCALE GENOMIC DNA]</scope>
    <source>
        <strain evidence="1 2">AFS003229</strain>
    </source>
</reference>
<protein>
    <submittedName>
        <fullName evidence="1">Uncharacterized protein</fullName>
    </submittedName>
</protein>